<reference evidence="1 2" key="1">
    <citation type="submission" date="2023-02" db="EMBL/GenBank/DDBJ databases">
        <title>Gemone sequence of Telluria chitinolytica ACM 3522T.</title>
        <authorList>
            <person name="Frediansyah A."/>
            <person name="Miess H."/>
            <person name="Gross H."/>
        </authorList>
    </citation>
    <scope>NUCLEOTIDE SEQUENCE [LARGE SCALE GENOMIC DNA]</scope>
    <source>
        <strain evidence="1 2">ACM 3522</strain>
    </source>
</reference>
<organism evidence="1 2">
    <name type="scientific">Pseudoduganella chitinolytica</name>
    <dbReference type="NCBI Taxonomy" id="34070"/>
    <lineage>
        <taxon>Bacteria</taxon>
        <taxon>Pseudomonadati</taxon>
        <taxon>Pseudomonadota</taxon>
        <taxon>Betaproteobacteria</taxon>
        <taxon>Burkholderiales</taxon>
        <taxon>Oxalobacteraceae</taxon>
        <taxon>Telluria group</taxon>
        <taxon>Pseudoduganella</taxon>
    </lineage>
</organism>
<dbReference type="RefSeq" id="WP_277417533.1">
    <property type="nucleotide sequence ID" value="NZ_CP119083.1"/>
</dbReference>
<evidence type="ECO:0000313" key="1">
    <source>
        <dbReference type="EMBL" id="WEF34862.1"/>
    </source>
</evidence>
<gene>
    <name evidence="1" type="ORF">PX653_08900</name>
</gene>
<sequence>MALTTYDGLVAAVASWAHNKALAPQIPDCIALAEARIKALLQARGQEESTTLATVKAAKGVTLPADLLQVRAVSIPGIAPSIDYVTPAQYAAHYDGSLGQPREYTMVDGQMQLGPVPDAVYSMTLVYQASYPALSSTNQTNGLLTKWPNLYLWGALVEAATFMEDPERLAKYEGKFASALAGINTIEATGTGSLTVKTDTRTP</sequence>
<protein>
    <submittedName>
        <fullName evidence="1">Uncharacterized protein</fullName>
    </submittedName>
</protein>
<accession>A0ABY8BG09</accession>
<dbReference type="Pfam" id="PF24175">
    <property type="entry name" value="SU10_adaptor"/>
    <property type="match status" value="1"/>
</dbReference>
<dbReference type="InterPro" id="IPR056209">
    <property type="entry name" value="SU10_adaptor"/>
</dbReference>
<dbReference type="Proteomes" id="UP001216510">
    <property type="component" value="Chromosome"/>
</dbReference>
<keyword evidence="2" id="KW-1185">Reference proteome</keyword>
<proteinExistence type="predicted"/>
<dbReference type="EMBL" id="CP119083">
    <property type="protein sequence ID" value="WEF34862.1"/>
    <property type="molecule type" value="Genomic_DNA"/>
</dbReference>
<name>A0ABY8BG09_9BURK</name>
<evidence type="ECO:0000313" key="2">
    <source>
        <dbReference type="Proteomes" id="UP001216510"/>
    </source>
</evidence>